<evidence type="ECO:0000256" key="4">
    <source>
        <dbReference type="ARBA" id="ARBA00022839"/>
    </source>
</evidence>
<dbReference type="SMART" id="SM00491">
    <property type="entry name" value="HELICc2"/>
    <property type="match status" value="1"/>
</dbReference>
<keyword evidence="8" id="KW-0175">Coiled coil</keyword>
<dbReference type="InterPro" id="IPR006310">
    <property type="entry name" value="DinG"/>
</dbReference>
<dbReference type="PROSITE" id="PS51193">
    <property type="entry name" value="HELICASE_ATP_BIND_2"/>
    <property type="match status" value="1"/>
</dbReference>
<dbReference type="SMART" id="SM00479">
    <property type="entry name" value="EXOIII"/>
    <property type="match status" value="1"/>
</dbReference>
<evidence type="ECO:0000313" key="12">
    <source>
        <dbReference type="EMBL" id="KQL53732.1"/>
    </source>
</evidence>
<dbReference type="InterPro" id="IPR013520">
    <property type="entry name" value="Ribonucl_H"/>
</dbReference>
<dbReference type="InterPro" id="IPR036397">
    <property type="entry name" value="RNaseH_sf"/>
</dbReference>
<proteinExistence type="inferred from homology"/>
<comment type="caution">
    <text evidence="12">The sequence shown here is derived from an EMBL/GenBank/DDBJ whole genome shotgun (WGS) entry which is preliminary data.</text>
</comment>
<dbReference type="InterPro" id="IPR012337">
    <property type="entry name" value="RNaseH-like_sf"/>
</dbReference>
<dbReference type="NCBIfam" id="TIGR01407">
    <property type="entry name" value="dinG_rel"/>
    <property type="match status" value="1"/>
</dbReference>
<dbReference type="PROSITE" id="PS51194">
    <property type="entry name" value="HELICASE_CTER"/>
    <property type="match status" value="1"/>
</dbReference>
<reference evidence="12 13" key="1">
    <citation type="submission" date="2015-09" db="EMBL/GenBank/DDBJ databases">
        <title>Genome sequencing project for genomic taxonomy and phylogenomics of Bacillus-like bacteria.</title>
        <authorList>
            <person name="Liu B."/>
            <person name="Wang J."/>
            <person name="Zhu Y."/>
            <person name="Liu G."/>
            <person name="Chen Q."/>
            <person name="Chen Z."/>
            <person name="Lan J."/>
            <person name="Che J."/>
            <person name="Ge C."/>
            <person name="Shi H."/>
            <person name="Pan Z."/>
            <person name="Liu X."/>
        </authorList>
    </citation>
    <scope>NUCLEOTIDE SEQUENCE [LARGE SCALE GENOMIC DNA]</scope>
    <source>
        <strain evidence="12 13">LMG 18435</strain>
    </source>
</reference>
<evidence type="ECO:0000259" key="11">
    <source>
        <dbReference type="PROSITE" id="PS51194"/>
    </source>
</evidence>
<dbReference type="NCBIfam" id="TIGR00573">
    <property type="entry name" value="dnaq"/>
    <property type="match status" value="1"/>
</dbReference>
<evidence type="ECO:0000256" key="8">
    <source>
        <dbReference type="SAM" id="Coils"/>
    </source>
</evidence>
<evidence type="ECO:0000256" key="5">
    <source>
        <dbReference type="ARBA" id="ARBA00022840"/>
    </source>
</evidence>
<dbReference type="PROSITE" id="PS51192">
    <property type="entry name" value="HELICASE_ATP_BIND_1"/>
    <property type="match status" value="1"/>
</dbReference>
<dbReference type="FunFam" id="3.30.420.10:FF:000045">
    <property type="entry name" value="3'-5' exonuclease DinG"/>
    <property type="match status" value="1"/>
</dbReference>
<dbReference type="GO" id="GO:0006260">
    <property type="term" value="P:DNA replication"/>
    <property type="evidence" value="ECO:0007669"/>
    <property type="project" value="InterPro"/>
</dbReference>
<keyword evidence="1 6" id="KW-0540">Nuclease</keyword>
<dbReference type="SUPFAM" id="SSF52540">
    <property type="entry name" value="P-loop containing nucleoside triphosphate hydrolases"/>
    <property type="match status" value="1"/>
</dbReference>
<dbReference type="PATRIC" id="fig|157838.3.peg.2105"/>
<dbReference type="EMBL" id="LJJC01000004">
    <property type="protein sequence ID" value="KQL53732.1"/>
    <property type="molecule type" value="Genomic_DNA"/>
</dbReference>
<dbReference type="GO" id="GO:0005524">
    <property type="term" value="F:ATP binding"/>
    <property type="evidence" value="ECO:0007669"/>
    <property type="project" value="UniProtKB-UniRule"/>
</dbReference>
<feature type="domain" description="Helicase ATP-binding" evidence="9">
    <location>
        <begin position="271"/>
        <end position="500"/>
    </location>
</feature>
<dbReference type="EC" id="3.1.-.-" evidence="6 7"/>
<dbReference type="Proteomes" id="UP000051888">
    <property type="component" value="Unassembled WGS sequence"/>
</dbReference>
<feature type="short sequence motif" description="DEAH box" evidence="6">
    <location>
        <begin position="463"/>
        <end position="466"/>
    </location>
</feature>
<dbReference type="InterPro" id="IPR027417">
    <property type="entry name" value="P-loop_NTPase"/>
</dbReference>
<evidence type="ECO:0000313" key="13">
    <source>
        <dbReference type="Proteomes" id="UP000051888"/>
    </source>
</evidence>
<accession>A0A0Q3WXM1</accession>
<dbReference type="AlphaFoldDB" id="A0A0Q3WXM1"/>
<evidence type="ECO:0000259" key="10">
    <source>
        <dbReference type="PROSITE" id="PS51193"/>
    </source>
</evidence>
<name>A0A0Q3WXM1_9BACI</name>
<comment type="similarity">
    <text evidence="6 7">Belongs to the helicase family. DinG subfamily. Type 2 sub-subfamily.</text>
</comment>
<dbReference type="InterPro" id="IPR045028">
    <property type="entry name" value="DinG/Rad3-like"/>
</dbReference>
<feature type="coiled-coil region" evidence="8">
    <location>
        <begin position="590"/>
        <end position="617"/>
    </location>
</feature>
<evidence type="ECO:0000256" key="1">
    <source>
        <dbReference type="ARBA" id="ARBA00022722"/>
    </source>
</evidence>
<dbReference type="RefSeq" id="WP_055739466.1">
    <property type="nucleotide sequence ID" value="NZ_JAAIWL010000013.1"/>
</dbReference>
<comment type="function">
    <text evidence="6 7">3'-5' exonuclease.</text>
</comment>
<dbReference type="Pfam" id="PF13307">
    <property type="entry name" value="Helicase_C_2"/>
    <property type="match status" value="1"/>
</dbReference>
<dbReference type="Pfam" id="PF00929">
    <property type="entry name" value="RNase_T"/>
    <property type="match status" value="1"/>
</dbReference>
<dbReference type="Gene3D" id="3.40.50.300">
    <property type="entry name" value="P-loop containing nucleotide triphosphate hydrolases"/>
    <property type="match status" value="2"/>
</dbReference>
<dbReference type="InterPro" id="IPR014001">
    <property type="entry name" value="Helicase_ATP-bd"/>
</dbReference>
<dbReference type="InterPro" id="IPR014013">
    <property type="entry name" value="Helic_SF1/SF2_ATP-bd_DinG/Rad3"/>
</dbReference>
<dbReference type="InterPro" id="IPR006555">
    <property type="entry name" value="ATP-dep_Helicase_C"/>
</dbReference>
<dbReference type="PANTHER" id="PTHR11472">
    <property type="entry name" value="DNA REPAIR DEAD HELICASE RAD3/XP-D SUBFAMILY MEMBER"/>
    <property type="match status" value="1"/>
</dbReference>
<dbReference type="GO" id="GO:0016818">
    <property type="term" value="F:hydrolase activity, acting on acid anhydrides, in phosphorus-containing anhydrides"/>
    <property type="evidence" value="ECO:0007669"/>
    <property type="project" value="InterPro"/>
</dbReference>
<sequence>MNEHFVVVDIETTGNSPKKGERIIQISAVKMNKENIIDQYTTFVNPEISIPPFIEELTGINESMVKDAPSFEEIAPFLRDYLQGCIFVAHNVLFDLQFLQNEFERVGVEPFTGSMIDTVELAKIILPDSDSYKLIELAESLSLTHERPHQADSDALVTAELLLYLLQKANKLPLVTLEKLADFSMHLKSDIDILFDDIVMEKRKHIEDLPHDLEVYRGIALKKKQLSAKIDHYREPFQYPETSVEKERLLSQYVEHYERRNGQFEMMDAVFASFQQTNDAVIEAGTGIGKSIGYLLPSIYFACKERTPVVISTYTIQLQEQLMKKEIKLLSDILPFPFKTVLLKGRSHYLNMFKFEQSLSERDWQYDSLLTKMQILVWLTQTVTGDVDELNISTGGSVYWNRIKHDGWHLTKEKDPWISRDFYLHAKKTALDADIIITNHSMLLTELVQDIKLFPDFSYLIMDEAHHLEHAARQHLSISLGFNTSKFLLSRLGIYEKKQLYYQLERLSDAQNISVTVHAFELDFMIHELDLSLDELFMMIGQFIQHSINKKEKSQPKLRIRLTEESRKKPSWEKIKLCAEQIVALFTDIRKGIQERLDALNQQSGQLKNKEKALLEEMYGFIGDLEQLQSSISSLVLHPLEHHVYWIEGDKRALPNSITIMAQPVSVHSALNEKLFEKMKSVILTSATLTINHSFHYFKDSIGLNSNRKVMEKCIPSPFDYEKQTKLFIPNDIPEIHQVSIQEYAQDITNHLIGIAQATKGRMLVLFTSYELLRLVHDYMKACGLLEEFILIAQGITSGSRTRLTKNFQRFDKAILFGTNSFWEGVDIPGEDLSCLVMVRLPFSPPDDPITEAINENYKQKGINAFTAHSLPEAIIRFKQGFGRLIRRSTDRGVVIVFDRRIETTSYGNAFIKSIPPLPIEHGNLSDIIDNIEKWL</sequence>
<dbReference type="NCBIfam" id="NF005981">
    <property type="entry name" value="PRK08074.1"/>
    <property type="match status" value="1"/>
</dbReference>
<feature type="binding site" evidence="6">
    <location>
        <begin position="284"/>
        <end position="291"/>
    </location>
    <ligand>
        <name>ATP</name>
        <dbReference type="ChEBI" id="CHEBI:30616"/>
    </ligand>
</feature>
<keyword evidence="4 6" id="KW-0269">Exonuclease</keyword>
<dbReference type="GO" id="GO:0003677">
    <property type="term" value="F:DNA binding"/>
    <property type="evidence" value="ECO:0007669"/>
    <property type="project" value="InterPro"/>
</dbReference>
<dbReference type="CDD" id="cd06127">
    <property type="entry name" value="DEDDh"/>
    <property type="match status" value="1"/>
</dbReference>
<keyword evidence="2 6" id="KW-0547">Nucleotide-binding</keyword>
<dbReference type="HAMAP" id="MF_02206">
    <property type="entry name" value="DinG_exonucl"/>
    <property type="match status" value="1"/>
</dbReference>
<feature type="domain" description="Helicase ATP-binding" evidence="10">
    <location>
        <begin position="249"/>
        <end position="516"/>
    </location>
</feature>
<keyword evidence="13" id="KW-1185">Reference proteome</keyword>
<dbReference type="GO" id="GO:0003678">
    <property type="term" value="F:DNA helicase activity"/>
    <property type="evidence" value="ECO:0007669"/>
    <property type="project" value="TreeGrafter"/>
</dbReference>
<dbReference type="Gene3D" id="3.30.420.10">
    <property type="entry name" value="Ribonuclease H-like superfamily/Ribonuclease H"/>
    <property type="match status" value="1"/>
</dbReference>
<organism evidence="12 13">
    <name type="scientific">Heyndrickxia shackletonii</name>
    <dbReference type="NCBI Taxonomy" id="157838"/>
    <lineage>
        <taxon>Bacteria</taxon>
        <taxon>Bacillati</taxon>
        <taxon>Bacillota</taxon>
        <taxon>Bacilli</taxon>
        <taxon>Bacillales</taxon>
        <taxon>Bacillaceae</taxon>
        <taxon>Heyndrickxia</taxon>
    </lineage>
</organism>
<evidence type="ECO:0000256" key="2">
    <source>
        <dbReference type="ARBA" id="ARBA00022741"/>
    </source>
</evidence>
<keyword evidence="5 6" id="KW-0067">ATP-binding</keyword>
<protein>
    <recommendedName>
        <fullName evidence="6 7">3'-5' exonuclease DinG</fullName>
        <ecNumber evidence="6 7">3.1.-.-</ecNumber>
    </recommendedName>
</protein>
<dbReference type="OrthoDB" id="9803913at2"/>
<dbReference type="InterPro" id="IPR001650">
    <property type="entry name" value="Helicase_C-like"/>
</dbReference>
<dbReference type="STRING" id="157838.AN964_09600"/>
<evidence type="ECO:0000256" key="6">
    <source>
        <dbReference type="HAMAP-Rule" id="MF_02206"/>
    </source>
</evidence>
<dbReference type="SMART" id="SM00487">
    <property type="entry name" value="DEXDc"/>
    <property type="match status" value="1"/>
</dbReference>
<keyword evidence="12" id="KW-0347">Helicase</keyword>
<dbReference type="GO" id="GO:0008408">
    <property type="term" value="F:3'-5' exonuclease activity"/>
    <property type="evidence" value="ECO:0007669"/>
    <property type="project" value="UniProtKB-UniRule"/>
</dbReference>
<dbReference type="GO" id="GO:0003887">
    <property type="term" value="F:DNA-directed DNA polymerase activity"/>
    <property type="evidence" value="ECO:0007669"/>
    <property type="project" value="InterPro"/>
</dbReference>
<dbReference type="SUPFAM" id="SSF53098">
    <property type="entry name" value="Ribonuclease H-like"/>
    <property type="match status" value="1"/>
</dbReference>
<feature type="domain" description="Helicase C-terminal" evidence="11">
    <location>
        <begin position="747"/>
        <end position="926"/>
    </location>
</feature>
<dbReference type="PANTHER" id="PTHR11472:SF34">
    <property type="entry name" value="REGULATOR OF TELOMERE ELONGATION HELICASE 1"/>
    <property type="match status" value="1"/>
</dbReference>
<evidence type="ECO:0000259" key="9">
    <source>
        <dbReference type="PROSITE" id="PS51192"/>
    </source>
</evidence>
<evidence type="ECO:0000256" key="3">
    <source>
        <dbReference type="ARBA" id="ARBA00022801"/>
    </source>
</evidence>
<gene>
    <name evidence="6 7" type="primary">dinG</name>
    <name evidence="12" type="ORF">AN964_09600</name>
</gene>
<dbReference type="InterPro" id="IPR006054">
    <property type="entry name" value="DnaQ"/>
</dbReference>
<evidence type="ECO:0000256" key="7">
    <source>
        <dbReference type="RuleBase" id="RU364106"/>
    </source>
</evidence>
<keyword evidence="3 6" id="KW-0378">Hydrolase</keyword>